<dbReference type="InterPro" id="IPR036388">
    <property type="entry name" value="WH-like_DNA-bd_sf"/>
</dbReference>
<reference evidence="5 6" key="1">
    <citation type="submission" date="2022-10" db="EMBL/GenBank/DDBJ databases">
        <title>Defluviimonas sp. nov., isolated from ocean surface sediments.</title>
        <authorList>
            <person name="He W."/>
            <person name="Wang L."/>
            <person name="Zhang D.-F."/>
        </authorList>
    </citation>
    <scope>NUCLEOTIDE SEQUENCE [LARGE SCALE GENOMIC DNA]</scope>
    <source>
        <strain evidence="5 6">WL0050</strain>
    </source>
</reference>
<keyword evidence="6" id="KW-1185">Reference proteome</keyword>
<evidence type="ECO:0000256" key="3">
    <source>
        <dbReference type="ARBA" id="ARBA00023163"/>
    </source>
</evidence>
<evidence type="ECO:0000313" key="5">
    <source>
        <dbReference type="EMBL" id="MCV2872952.1"/>
    </source>
</evidence>
<keyword evidence="2" id="KW-0238">DNA-binding</keyword>
<dbReference type="InterPro" id="IPR011991">
    <property type="entry name" value="ArsR-like_HTH"/>
</dbReference>
<dbReference type="CDD" id="cd00090">
    <property type="entry name" value="HTH_ARSR"/>
    <property type="match status" value="1"/>
</dbReference>
<proteinExistence type="predicted"/>
<dbReference type="PRINTS" id="PR00778">
    <property type="entry name" value="HTHARSR"/>
</dbReference>
<gene>
    <name evidence="5" type="ORF">OEZ71_11665</name>
</gene>
<dbReference type="RefSeq" id="WP_263740175.1">
    <property type="nucleotide sequence ID" value="NZ_JAOWKZ010000003.1"/>
</dbReference>
<dbReference type="PANTHER" id="PTHR43132:SF2">
    <property type="entry name" value="ARSENICAL RESISTANCE OPERON REPRESSOR ARSR-RELATED"/>
    <property type="match status" value="1"/>
</dbReference>
<keyword evidence="1" id="KW-0805">Transcription regulation</keyword>
<evidence type="ECO:0000313" key="6">
    <source>
        <dbReference type="Proteomes" id="UP001652564"/>
    </source>
</evidence>
<dbReference type="PROSITE" id="PS50987">
    <property type="entry name" value="HTH_ARSR_2"/>
    <property type="match status" value="1"/>
</dbReference>
<name>A0ABT2ZPB6_9RHOB</name>
<dbReference type="PANTHER" id="PTHR43132">
    <property type="entry name" value="ARSENICAL RESISTANCE OPERON REPRESSOR ARSR-RELATED"/>
    <property type="match status" value="1"/>
</dbReference>
<evidence type="ECO:0000256" key="1">
    <source>
        <dbReference type="ARBA" id="ARBA00023015"/>
    </source>
</evidence>
<evidence type="ECO:0000256" key="2">
    <source>
        <dbReference type="ARBA" id="ARBA00023125"/>
    </source>
</evidence>
<dbReference type="InterPro" id="IPR001845">
    <property type="entry name" value="HTH_ArsR_DNA-bd_dom"/>
</dbReference>
<dbReference type="Proteomes" id="UP001652564">
    <property type="component" value="Unassembled WGS sequence"/>
</dbReference>
<dbReference type="Pfam" id="PF12840">
    <property type="entry name" value="HTH_20"/>
    <property type="match status" value="1"/>
</dbReference>
<feature type="domain" description="HTH arsR-type" evidence="4">
    <location>
        <begin position="1"/>
        <end position="95"/>
    </location>
</feature>
<accession>A0ABT2ZPB6</accession>
<dbReference type="Gene3D" id="1.10.10.10">
    <property type="entry name" value="Winged helix-like DNA-binding domain superfamily/Winged helix DNA-binding domain"/>
    <property type="match status" value="1"/>
</dbReference>
<dbReference type="SMART" id="SM00418">
    <property type="entry name" value="HTH_ARSR"/>
    <property type="match status" value="1"/>
</dbReference>
<dbReference type="SUPFAM" id="SSF46785">
    <property type="entry name" value="Winged helix' DNA-binding domain"/>
    <property type="match status" value="1"/>
</dbReference>
<dbReference type="EMBL" id="JAOWKZ010000003">
    <property type="protein sequence ID" value="MCV2872952.1"/>
    <property type="molecule type" value="Genomic_DNA"/>
</dbReference>
<dbReference type="InterPro" id="IPR051011">
    <property type="entry name" value="Metal_resp_trans_reg"/>
</dbReference>
<dbReference type="NCBIfam" id="NF033788">
    <property type="entry name" value="HTH_metalloreg"/>
    <property type="match status" value="1"/>
</dbReference>
<keyword evidence="3" id="KW-0804">Transcription</keyword>
<comment type="caution">
    <text evidence="5">The sequence shown here is derived from an EMBL/GenBank/DDBJ whole genome shotgun (WGS) entry which is preliminary data.</text>
</comment>
<organism evidence="5 6">
    <name type="scientific">Albidovulum litorale</name>
    <dbReference type="NCBI Taxonomy" id="2984134"/>
    <lineage>
        <taxon>Bacteria</taxon>
        <taxon>Pseudomonadati</taxon>
        <taxon>Pseudomonadota</taxon>
        <taxon>Alphaproteobacteria</taxon>
        <taxon>Rhodobacterales</taxon>
        <taxon>Paracoccaceae</taxon>
        <taxon>Albidovulum</taxon>
    </lineage>
</organism>
<dbReference type="InterPro" id="IPR036390">
    <property type="entry name" value="WH_DNA-bd_sf"/>
</dbReference>
<sequence length="113" mass="11889">MERKQALLALSALANETRLDLVRMLVGTGAEGLPAGEIARLLDISASRLSFHLATLEQAGLITSRRESRNVIYAADATGIGGTISYLLNDCCRADPEVRACCITQNGTAPSGA</sequence>
<protein>
    <submittedName>
        <fullName evidence="5">Metalloregulator ArsR/SmtB family transcription factor</fullName>
    </submittedName>
</protein>
<evidence type="ECO:0000259" key="4">
    <source>
        <dbReference type="PROSITE" id="PS50987"/>
    </source>
</evidence>